<reference evidence="2" key="1">
    <citation type="submission" date="2022-06" db="EMBL/GenBank/DDBJ databases">
        <title>New cyanobacteria of genus Symplocastrum in benthos of Lake Baikal.</title>
        <authorList>
            <person name="Sorokovikova E."/>
            <person name="Tikhonova I."/>
            <person name="Krasnopeev A."/>
            <person name="Evseev P."/>
            <person name="Gladkikh A."/>
            <person name="Belykh O."/>
        </authorList>
    </citation>
    <scope>NUCLEOTIDE SEQUENCE</scope>
    <source>
        <strain evidence="2">BBK-W-15</strain>
    </source>
</reference>
<name>A0AAE3KQA4_9CYAN</name>
<evidence type="ECO:0000313" key="2">
    <source>
        <dbReference type="EMBL" id="MCP2730498.1"/>
    </source>
</evidence>
<protein>
    <submittedName>
        <fullName evidence="2">DUF2281 domain-containing protein</fullName>
    </submittedName>
</protein>
<feature type="domain" description="DUF2281" evidence="1">
    <location>
        <begin position="6"/>
        <end position="73"/>
    </location>
</feature>
<evidence type="ECO:0000259" key="1">
    <source>
        <dbReference type="Pfam" id="PF10047"/>
    </source>
</evidence>
<keyword evidence="3" id="KW-1185">Reference proteome</keyword>
<dbReference type="EMBL" id="JAMZMM010000207">
    <property type="protein sequence ID" value="MCP2730498.1"/>
    <property type="molecule type" value="Genomic_DNA"/>
</dbReference>
<gene>
    <name evidence="2" type="ORF">NJ959_18895</name>
</gene>
<dbReference type="InterPro" id="IPR018739">
    <property type="entry name" value="DUF2281"/>
</dbReference>
<proteinExistence type="predicted"/>
<dbReference type="AlphaFoldDB" id="A0AAE3KQA4"/>
<sequence length="74" mass="8563">MLETTILETLVKLPDSLKQEVLHYIEFLAAKYANNEVTINPPQKKRQAGMMKGTFVLPLADDFDEPLEDFEEYM</sequence>
<accession>A0AAE3KQA4</accession>
<comment type="caution">
    <text evidence="2">The sequence shown here is derived from an EMBL/GenBank/DDBJ whole genome shotgun (WGS) entry which is preliminary data.</text>
</comment>
<dbReference type="Proteomes" id="UP001204953">
    <property type="component" value="Unassembled WGS sequence"/>
</dbReference>
<dbReference type="Pfam" id="PF10047">
    <property type="entry name" value="DUF2281"/>
    <property type="match status" value="1"/>
</dbReference>
<organism evidence="2 3">
    <name type="scientific">Limnofasciculus baicalensis BBK-W-15</name>
    <dbReference type="NCBI Taxonomy" id="2699891"/>
    <lineage>
        <taxon>Bacteria</taxon>
        <taxon>Bacillati</taxon>
        <taxon>Cyanobacteriota</taxon>
        <taxon>Cyanophyceae</taxon>
        <taxon>Coleofasciculales</taxon>
        <taxon>Coleofasciculaceae</taxon>
        <taxon>Limnofasciculus</taxon>
        <taxon>Limnofasciculus baicalensis</taxon>
    </lineage>
</organism>
<evidence type="ECO:0000313" key="3">
    <source>
        <dbReference type="Proteomes" id="UP001204953"/>
    </source>
</evidence>
<dbReference type="RefSeq" id="WP_254013254.1">
    <property type="nucleotide sequence ID" value="NZ_JAMZMM010000207.1"/>
</dbReference>